<dbReference type="GO" id="GO:0022857">
    <property type="term" value="F:transmembrane transporter activity"/>
    <property type="evidence" value="ECO:0007669"/>
    <property type="project" value="TreeGrafter"/>
</dbReference>
<feature type="repeat" description="ANK" evidence="8">
    <location>
        <begin position="277"/>
        <end position="309"/>
    </location>
</feature>
<reference evidence="10" key="1">
    <citation type="journal article" date="2023" name="G3 (Bethesda)">
        <title>A reference genome for the long-term kleptoplast-retaining sea slug Elysia crispata morphotype clarki.</title>
        <authorList>
            <person name="Eastman K.E."/>
            <person name="Pendleton A.L."/>
            <person name="Shaikh M.A."/>
            <person name="Suttiyut T."/>
            <person name="Ogas R."/>
            <person name="Tomko P."/>
            <person name="Gavelis G."/>
            <person name="Widhalm J.R."/>
            <person name="Wisecaver J.H."/>
        </authorList>
    </citation>
    <scope>NUCLEOTIDE SEQUENCE</scope>
    <source>
        <strain evidence="10">ECLA1</strain>
    </source>
</reference>
<dbReference type="InterPro" id="IPR052076">
    <property type="entry name" value="TRP_cation_channel"/>
</dbReference>
<feature type="repeat" description="ANK" evidence="8">
    <location>
        <begin position="310"/>
        <end position="342"/>
    </location>
</feature>
<evidence type="ECO:0008006" key="12">
    <source>
        <dbReference type="Google" id="ProtNLM"/>
    </source>
</evidence>
<keyword evidence="9" id="KW-0472">Membrane</keyword>
<accession>A0AAE1A2S4</accession>
<evidence type="ECO:0000256" key="9">
    <source>
        <dbReference type="SAM" id="Phobius"/>
    </source>
</evidence>
<gene>
    <name evidence="10" type="ORF">RRG08_051603</name>
</gene>
<evidence type="ECO:0000256" key="7">
    <source>
        <dbReference type="ARBA" id="ARBA00023303"/>
    </source>
</evidence>
<dbReference type="Proteomes" id="UP001283361">
    <property type="component" value="Unassembled WGS sequence"/>
</dbReference>
<feature type="transmembrane region" description="Helical" evidence="9">
    <location>
        <begin position="807"/>
        <end position="829"/>
    </location>
</feature>
<dbReference type="PROSITE" id="PS50088">
    <property type="entry name" value="ANK_REPEAT"/>
    <property type="match status" value="7"/>
</dbReference>
<evidence type="ECO:0000256" key="2">
    <source>
        <dbReference type="ARBA" id="ARBA00022606"/>
    </source>
</evidence>
<keyword evidence="9" id="KW-0812">Transmembrane</keyword>
<evidence type="ECO:0000256" key="8">
    <source>
        <dbReference type="PROSITE-ProRule" id="PRU00023"/>
    </source>
</evidence>
<name>A0AAE1A2S4_9GAST</name>
<dbReference type="GO" id="GO:1902495">
    <property type="term" value="C:transmembrane transporter complex"/>
    <property type="evidence" value="ECO:0007669"/>
    <property type="project" value="TreeGrafter"/>
</dbReference>
<evidence type="ECO:0000256" key="3">
    <source>
        <dbReference type="ARBA" id="ARBA00022737"/>
    </source>
</evidence>
<evidence type="ECO:0000256" key="6">
    <source>
        <dbReference type="ARBA" id="ARBA00023180"/>
    </source>
</evidence>
<sequence length="1110" mass="124096">MMERESPMKKGMMRQFLSRKGRTVPLAEPTNIKQIRLIQATRCGDLAELKRVLSQGVDVLDTASELWQEWGGMTILHVAARYNQYQAMEMLIEHGADVNATSATWGSPLQVACRFGNVSMIHILLKHGAVVNLDHQGNILRVIARFSNVEVAELVYRKHALPPINIADNLGTTPLHTAALSGNDQMCTWLLEHGADTHIKDSRKTSALMLACRQGHVSTMSILYAADYADLSTPGHMIYDVDDEGKSCLHHAVMENKLEAAHLLLSWGANPNAADNHAVTPLHIAAVLGNVAMVTLLTSFGAKTEKRNIHGKTPLMAAAHHRKTKILEILVELGADINAEDDEWTSSLAHACTRGYTDVVSSLLTLGVSLVKRCWHSYSCLQLAIKNGHLDVLTLLLEAPACDTDLLTAVDLETRGALHHAAMQKDERFLDLLLAKGGSVEETNGCGELPLHLAARYGSSCTVSRLAAVTQDVDAQCLAEKSPFLCACEQGNREAVEALMRHGANFKDSDVMYRNTLIVASMGGFTDIVEDLIKLGLSVSSSDREKNTALHHACGRGHLSTVKALLRHQASVTTTNVHGQSPLDMAIENSHSDVVTFMMTHESWEKSLSVRNAFGMTSLDKMIEHTPEAAKVVLDKCVKTSSHPTSHEDFVIEFNYKYIDPGPNDPSNKKGVYNALMAMLKWDREDLLAHPVCQSHLSYKWRGFGRVVQFSTIFTQMGFLFTLVLYYLLMKKPHDNGYNCYTSRTAAPNDTNGSVYLSNFFDPSNRPQFSEGYMSVIQNALYFFMFTVSMWEIATVITIGRRHAHSVQFVLTMLTILLISYATIPPGYAPCDHEWRAIALGAVISFVIFSLYIVRFDQIGFYFVMYFEVIKTMLKVSVMLVFFVVGMSIPLDVMMHQDGFKENQPAILSTLAMTLGEMQFRDNFVRGDNHPFNFELYLLFIVCCIFLNLALMNLMIGAAVGDISKVEKRAYITRLRTQVTFLLESEAAILSGIRKWFHIEKLVIRPNRKPKTLCQAIYKKFIYPEQIEFIKKTEEINQSSERALAIQKEMETQRLKIDQLMLTTSTIQQTLQRLEKEWTRDQSTSGAHQAWRRLSVLTTQADGSSTPVQA</sequence>
<dbReference type="EMBL" id="JAWDGP010002758">
    <property type="protein sequence ID" value="KAK3780125.1"/>
    <property type="molecule type" value="Genomic_DNA"/>
</dbReference>
<dbReference type="SUPFAM" id="SSF48403">
    <property type="entry name" value="Ankyrin repeat"/>
    <property type="match status" value="2"/>
</dbReference>
<dbReference type="PRINTS" id="PR01415">
    <property type="entry name" value="ANKYRIN"/>
</dbReference>
<keyword evidence="5" id="KW-0406">Ion transport</keyword>
<keyword evidence="6" id="KW-0325">Glycoprotein</keyword>
<feature type="repeat" description="ANK" evidence="8">
    <location>
        <begin position="170"/>
        <end position="202"/>
    </location>
</feature>
<feature type="repeat" description="ANK" evidence="8">
    <location>
        <begin position="104"/>
        <end position="136"/>
    </location>
</feature>
<proteinExistence type="predicted"/>
<evidence type="ECO:0000313" key="11">
    <source>
        <dbReference type="Proteomes" id="UP001283361"/>
    </source>
</evidence>
<evidence type="ECO:0000256" key="5">
    <source>
        <dbReference type="ARBA" id="ARBA00023065"/>
    </source>
</evidence>
<protein>
    <recommendedName>
        <fullName evidence="12">Transient receptor potential cation channel subfamily A member 1</fullName>
    </recommendedName>
</protein>
<feature type="transmembrane region" description="Helical" evidence="9">
    <location>
        <begin position="707"/>
        <end position="729"/>
    </location>
</feature>
<organism evidence="10 11">
    <name type="scientific">Elysia crispata</name>
    <name type="common">lettuce slug</name>
    <dbReference type="NCBI Taxonomy" id="231223"/>
    <lineage>
        <taxon>Eukaryota</taxon>
        <taxon>Metazoa</taxon>
        <taxon>Spiralia</taxon>
        <taxon>Lophotrochozoa</taxon>
        <taxon>Mollusca</taxon>
        <taxon>Gastropoda</taxon>
        <taxon>Heterobranchia</taxon>
        <taxon>Euthyneura</taxon>
        <taxon>Panpulmonata</taxon>
        <taxon>Sacoglossa</taxon>
        <taxon>Placobranchoidea</taxon>
        <taxon>Plakobranchidae</taxon>
        <taxon>Elysia</taxon>
    </lineage>
</organism>
<keyword evidence="1" id="KW-0813">Transport</keyword>
<evidence type="ECO:0000256" key="1">
    <source>
        <dbReference type="ARBA" id="ARBA00022448"/>
    </source>
</evidence>
<keyword evidence="7" id="KW-0407">Ion channel</keyword>
<feature type="transmembrane region" description="Helical" evidence="9">
    <location>
        <begin position="874"/>
        <end position="891"/>
    </location>
</feature>
<dbReference type="Pfam" id="PF00023">
    <property type="entry name" value="Ank"/>
    <property type="match status" value="2"/>
</dbReference>
<feature type="repeat" description="ANK" evidence="8">
    <location>
        <begin position="545"/>
        <end position="577"/>
    </location>
</feature>
<keyword evidence="11" id="KW-1185">Reference proteome</keyword>
<dbReference type="SMART" id="SM00248">
    <property type="entry name" value="ANK"/>
    <property type="match status" value="16"/>
</dbReference>
<keyword evidence="9" id="KW-1133">Transmembrane helix</keyword>
<evidence type="ECO:0000313" key="10">
    <source>
        <dbReference type="EMBL" id="KAK3780125.1"/>
    </source>
</evidence>
<dbReference type="PROSITE" id="PS50297">
    <property type="entry name" value="ANK_REP_REGION"/>
    <property type="match status" value="7"/>
</dbReference>
<dbReference type="PANTHER" id="PTHR47143:SF1">
    <property type="entry name" value="ION_TRANS DOMAIN-CONTAINING PROTEIN"/>
    <property type="match status" value="1"/>
</dbReference>
<feature type="transmembrane region" description="Helical" evidence="9">
    <location>
        <begin position="936"/>
        <end position="960"/>
    </location>
</feature>
<dbReference type="InterPro" id="IPR002110">
    <property type="entry name" value="Ankyrin_rpt"/>
</dbReference>
<comment type="caution">
    <text evidence="10">The sequence shown here is derived from an EMBL/GenBank/DDBJ whole genome shotgun (WGS) entry which is preliminary data.</text>
</comment>
<dbReference type="AlphaFoldDB" id="A0AAE1A2S4"/>
<dbReference type="InterPro" id="IPR036770">
    <property type="entry name" value="Ankyrin_rpt-contain_sf"/>
</dbReference>
<keyword evidence="4 8" id="KW-0040">ANK repeat</keyword>
<keyword evidence="2" id="KW-0716">Sensory transduction</keyword>
<feature type="repeat" description="ANK" evidence="8">
    <location>
        <begin position="244"/>
        <end position="276"/>
    </location>
</feature>
<feature type="transmembrane region" description="Helical" evidence="9">
    <location>
        <begin position="835"/>
        <end position="854"/>
    </location>
</feature>
<evidence type="ECO:0000256" key="4">
    <source>
        <dbReference type="ARBA" id="ARBA00023043"/>
    </source>
</evidence>
<dbReference type="Gene3D" id="1.25.40.20">
    <property type="entry name" value="Ankyrin repeat-containing domain"/>
    <property type="match status" value="4"/>
</dbReference>
<dbReference type="GO" id="GO:0034220">
    <property type="term" value="P:monoatomic ion transmembrane transport"/>
    <property type="evidence" value="ECO:0007669"/>
    <property type="project" value="UniProtKB-KW"/>
</dbReference>
<feature type="repeat" description="ANK" evidence="8">
    <location>
        <begin position="71"/>
        <end position="103"/>
    </location>
</feature>
<dbReference type="Pfam" id="PF12796">
    <property type="entry name" value="Ank_2"/>
    <property type="match status" value="4"/>
</dbReference>
<dbReference type="PANTHER" id="PTHR47143">
    <property type="entry name" value="TRANSIENT RECEPTOR POTENTIAL CATION CHANNEL PROTEIN PAINLESS"/>
    <property type="match status" value="1"/>
</dbReference>
<keyword evidence="3" id="KW-0677">Repeat</keyword>